<dbReference type="InterPro" id="IPR007110">
    <property type="entry name" value="Ig-like_dom"/>
</dbReference>
<dbReference type="Proteomes" id="UP000282454">
    <property type="component" value="Unassembled WGS sequence"/>
</dbReference>
<name>A0A421B104_9PSEU</name>
<reference evidence="3 4" key="1">
    <citation type="submission" date="2018-10" db="EMBL/GenBank/DDBJ databases">
        <title>Genomic Encyclopedia of Archaeal and Bacterial Type Strains, Phase II (KMG-II): from individual species to whole genera.</title>
        <authorList>
            <person name="Goeker M."/>
        </authorList>
    </citation>
    <scope>NUCLEOTIDE SEQUENCE [LARGE SCALE GENOMIC DNA]</scope>
    <source>
        <strain evidence="3 4">DSM 45657</strain>
    </source>
</reference>
<dbReference type="EMBL" id="RCDD01000003">
    <property type="protein sequence ID" value="RLK58032.1"/>
    <property type="molecule type" value="Genomic_DNA"/>
</dbReference>
<dbReference type="AlphaFoldDB" id="A0A421B104"/>
<accession>A0A421B104</accession>
<proteinExistence type="predicted"/>
<comment type="caution">
    <text evidence="3">The sequence shown here is derived from an EMBL/GenBank/DDBJ whole genome shotgun (WGS) entry which is preliminary data.</text>
</comment>
<dbReference type="InterPro" id="IPR036179">
    <property type="entry name" value="Ig-like_dom_sf"/>
</dbReference>
<evidence type="ECO:0000313" key="3">
    <source>
        <dbReference type="EMBL" id="RLK58032.1"/>
    </source>
</evidence>
<gene>
    <name evidence="3" type="ORF">CLV68_4124</name>
</gene>
<feature type="signal peptide" evidence="1">
    <location>
        <begin position="1"/>
        <end position="24"/>
    </location>
</feature>
<dbReference type="OrthoDB" id="3541754at2"/>
<feature type="domain" description="Ig-like" evidence="2">
    <location>
        <begin position="7"/>
        <end position="109"/>
    </location>
</feature>
<keyword evidence="1" id="KW-0732">Signal</keyword>
<dbReference type="SUPFAM" id="SSF48726">
    <property type="entry name" value="Immunoglobulin"/>
    <property type="match status" value="1"/>
</dbReference>
<evidence type="ECO:0000313" key="4">
    <source>
        <dbReference type="Proteomes" id="UP000282454"/>
    </source>
</evidence>
<organism evidence="3 4">
    <name type="scientific">Actinokineospora cianjurensis</name>
    <dbReference type="NCBI Taxonomy" id="585224"/>
    <lineage>
        <taxon>Bacteria</taxon>
        <taxon>Bacillati</taxon>
        <taxon>Actinomycetota</taxon>
        <taxon>Actinomycetes</taxon>
        <taxon>Pseudonocardiales</taxon>
        <taxon>Pseudonocardiaceae</taxon>
        <taxon>Actinokineospora</taxon>
    </lineage>
</organism>
<dbReference type="PROSITE" id="PS50835">
    <property type="entry name" value="IG_LIKE"/>
    <property type="match status" value="1"/>
</dbReference>
<evidence type="ECO:0000259" key="2">
    <source>
        <dbReference type="PROSITE" id="PS50835"/>
    </source>
</evidence>
<evidence type="ECO:0000256" key="1">
    <source>
        <dbReference type="SAM" id="SignalP"/>
    </source>
</evidence>
<protein>
    <recommendedName>
        <fullName evidence="2">Ig-like domain-containing protein</fullName>
    </recommendedName>
</protein>
<sequence length="109" mass="10884">MRRALTPLALAAVAVATALSPAAAASSVTVNCDSGGSQFVCTVGYSGASNATIRWYLNGSALPWLNDTSSTGRISCTGGQGFTVSATVTDANGPATGSASYYCNPGDWP</sequence>
<feature type="chain" id="PRO_5019242895" description="Ig-like domain-containing protein" evidence="1">
    <location>
        <begin position="25"/>
        <end position="109"/>
    </location>
</feature>
<keyword evidence="4" id="KW-1185">Reference proteome</keyword>
<dbReference type="RefSeq" id="WP_147460084.1">
    <property type="nucleotide sequence ID" value="NZ_RCDD01000003.1"/>
</dbReference>